<proteinExistence type="predicted"/>
<name>A0A1E3THX8_MYCSH</name>
<dbReference type="AlphaFoldDB" id="A0A1E3THX8"/>
<dbReference type="PANTHER" id="PTHR23026:SF123">
    <property type="entry name" value="NAD(P)H NITROREDUCTASE RV3131-RELATED"/>
    <property type="match status" value="1"/>
</dbReference>
<dbReference type="InterPro" id="IPR050627">
    <property type="entry name" value="Nitroreductase/BluB"/>
</dbReference>
<gene>
    <name evidence="1" type="ORF">MSP7336_02383</name>
</gene>
<dbReference type="Proteomes" id="UP000252015">
    <property type="component" value="Unassembled WGS sequence"/>
</dbReference>
<dbReference type="SUPFAM" id="SSF55469">
    <property type="entry name" value="FMN-dependent nitroreductase-like"/>
    <property type="match status" value="2"/>
</dbReference>
<evidence type="ECO:0000313" key="1">
    <source>
        <dbReference type="EMBL" id="SRX94135.1"/>
    </source>
</evidence>
<dbReference type="RefSeq" id="WP_069395541.1">
    <property type="nucleotide sequence ID" value="NZ_JACKUN010000012.1"/>
</dbReference>
<keyword evidence="2" id="KW-1185">Reference proteome</keyword>
<dbReference type="STRING" id="29313.BHQ16_08220"/>
<organism evidence="1 2">
    <name type="scientific">Mycobacterium shimoidei</name>
    <dbReference type="NCBI Taxonomy" id="29313"/>
    <lineage>
        <taxon>Bacteria</taxon>
        <taxon>Bacillati</taxon>
        <taxon>Actinomycetota</taxon>
        <taxon>Actinomycetes</taxon>
        <taxon>Mycobacteriales</taxon>
        <taxon>Mycobacteriaceae</taxon>
        <taxon>Mycobacterium</taxon>
    </lineage>
</organism>
<accession>A0A1E3THX8</accession>
<dbReference type="EMBL" id="UEGW01000001">
    <property type="protein sequence ID" value="SRX94135.1"/>
    <property type="molecule type" value="Genomic_DNA"/>
</dbReference>
<dbReference type="InterPro" id="IPR000415">
    <property type="entry name" value="Nitroreductase-like"/>
</dbReference>
<dbReference type="OrthoDB" id="8156917at2"/>
<sequence length="329" mass="36303">MPATTVDTEIIKDAVRSACRAPSLHNSQPWQWVINRDELRLFLDPSRVMPSDRSAREAVISCGAALDHLQVAMAAAGWRAIIERFPNPNDANHLASITFAPMAFVTDGHHRRANAIWVRHSDRLPFEPPANWESFEPVLRNAIGSIGRYDVHLDVLGDDARPRLAEASQLAESLRLYNSTYHADLSQWTAPFEASEGIPYSSLVSAAEGDRVGVNRVFPAPDHSERRTEIPDDHSMIVVLSTDTDTRADALATGEVLSTVLLEATMAGLATCPLTHLTELHVTREIVQTLLEHDAVPQILIRLGEAPASDETPPPTPRRLLEDVLYVES</sequence>
<evidence type="ECO:0000313" key="2">
    <source>
        <dbReference type="Proteomes" id="UP000252015"/>
    </source>
</evidence>
<dbReference type="NCBIfam" id="NF047509">
    <property type="entry name" value="Rv3131_FMN_oxido"/>
    <property type="match status" value="1"/>
</dbReference>
<reference evidence="1 2" key="1">
    <citation type="submission" date="2018-05" db="EMBL/GenBank/DDBJ databases">
        <authorList>
            <consortium name="IHU Genomes"/>
        </authorList>
    </citation>
    <scope>NUCLEOTIDE SEQUENCE [LARGE SCALE GENOMIC DNA]</scope>
    <source>
        <strain evidence="1 2">P7336</strain>
    </source>
</reference>
<protein>
    <submittedName>
        <fullName evidence="1">Uncharacterized protein</fullName>
    </submittedName>
</protein>
<dbReference type="Gene3D" id="3.40.109.10">
    <property type="entry name" value="NADH Oxidase"/>
    <property type="match status" value="2"/>
</dbReference>
<dbReference type="PANTHER" id="PTHR23026">
    <property type="entry name" value="NADPH NITROREDUCTASE"/>
    <property type="match status" value="1"/>
</dbReference>
<dbReference type="GO" id="GO:0016491">
    <property type="term" value="F:oxidoreductase activity"/>
    <property type="evidence" value="ECO:0007669"/>
    <property type="project" value="InterPro"/>
</dbReference>